<name>L1KZI9_9ACTN</name>
<dbReference type="AlphaFoldDB" id="L1KZI9"/>
<keyword evidence="2" id="KW-1185">Reference proteome</keyword>
<dbReference type="RefSeq" id="WP_009313055.1">
    <property type="nucleotide sequence ID" value="NZ_AEJC01000250.1"/>
</dbReference>
<protein>
    <submittedName>
        <fullName evidence="1">Uncharacterized protein</fullName>
    </submittedName>
</protein>
<evidence type="ECO:0000313" key="1">
    <source>
        <dbReference type="EMBL" id="EKX66057.1"/>
    </source>
</evidence>
<proteinExistence type="predicted"/>
<sequence>MRGDPADITVREIPELELKDLPLPVVELSPLTASAMLWSFCL</sequence>
<reference evidence="1 2" key="1">
    <citation type="submission" date="2012-11" db="EMBL/GenBank/DDBJ databases">
        <authorList>
            <person name="Huguet-Tapia J.C."/>
            <person name="Durkin A.S."/>
            <person name="Pettis G.S."/>
            <person name="Badger J.H."/>
        </authorList>
    </citation>
    <scope>NUCLEOTIDE SEQUENCE [LARGE SCALE GENOMIC DNA]</scope>
    <source>
        <strain evidence="1 2">91-03</strain>
    </source>
</reference>
<evidence type="ECO:0000313" key="2">
    <source>
        <dbReference type="Proteomes" id="UP000010411"/>
    </source>
</evidence>
<accession>L1KZI9</accession>
<dbReference type="Proteomes" id="UP000010411">
    <property type="component" value="Unassembled WGS sequence"/>
</dbReference>
<dbReference type="EMBL" id="AEJC01000250">
    <property type="protein sequence ID" value="EKX66057.1"/>
    <property type="molecule type" value="Genomic_DNA"/>
</dbReference>
<organism evidence="1 2">
    <name type="scientific">Streptomyces ipomoeae 91-03</name>
    <dbReference type="NCBI Taxonomy" id="698759"/>
    <lineage>
        <taxon>Bacteria</taxon>
        <taxon>Bacillati</taxon>
        <taxon>Actinomycetota</taxon>
        <taxon>Actinomycetes</taxon>
        <taxon>Kitasatosporales</taxon>
        <taxon>Streptomycetaceae</taxon>
        <taxon>Streptomyces</taxon>
    </lineage>
</organism>
<dbReference type="PATRIC" id="fig|698759.3.peg.3349"/>
<comment type="caution">
    <text evidence="1">The sequence shown here is derived from an EMBL/GenBank/DDBJ whole genome shotgun (WGS) entry which is preliminary data.</text>
</comment>
<gene>
    <name evidence="1" type="ORF">STRIP9103_06867</name>
</gene>